<keyword evidence="3" id="KW-1185">Reference proteome</keyword>
<dbReference type="RefSeq" id="WP_162669656.1">
    <property type="nucleotide sequence ID" value="NZ_LR593886.1"/>
</dbReference>
<protein>
    <submittedName>
        <fullName evidence="2">Uncharacterized protein</fullName>
    </submittedName>
</protein>
<dbReference type="KEGG" id="gms:SOIL9_25000"/>
<dbReference type="EMBL" id="LR593886">
    <property type="protein sequence ID" value="VTR95214.1"/>
    <property type="molecule type" value="Genomic_DNA"/>
</dbReference>
<dbReference type="Proteomes" id="UP000464178">
    <property type="component" value="Chromosome"/>
</dbReference>
<gene>
    <name evidence="2" type="ORF">SOIL9_25000</name>
</gene>
<proteinExistence type="predicted"/>
<evidence type="ECO:0000313" key="3">
    <source>
        <dbReference type="Proteomes" id="UP000464178"/>
    </source>
</evidence>
<accession>A0A6P2D551</accession>
<feature type="compositionally biased region" description="Basic and acidic residues" evidence="1">
    <location>
        <begin position="8"/>
        <end position="23"/>
    </location>
</feature>
<reference evidence="2 3" key="1">
    <citation type="submission" date="2019-05" db="EMBL/GenBank/DDBJ databases">
        <authorList>
            <consortium name="Science for Life Laboratories"/>
        </authorList>
    </citation>
    <scope>NUCLEOTIDE SEQUENCE [LARGE SCALE GENOMIC DNA]</scope>
    <source>
        <strain evidence="2">Soil9</strain>
    </source>
</reference>
<dbReference type="AlphaFoldDB" id="A0A6P2D551"/>
<sequence>MPNTSTGQERKDRSDPKSYDEPVTVRHKIGTKFLNPGEQVPAFRGAIQEKVVFFTRPQTDMPSNKIPNPPSTDTVSVRIPTIVVNPGGG</sequence>
<name>A0A6P2D551_9BACT</name>
<feature type="region of interest" description="Disordered" evidence="1">
    <location>
        <begin position="1"/>
        <end position="23"/>
    </location>
</feature>
<evidence type="ECO:0000256" key="1">
    <source>
        <dbReference type="SAM" id="MobiDB-lite"/>
    </source>
</evidence>
<evidence type="ECO:0000313" key="2">
    <source>
        <dbReference type="EMBL" id="VTR95214.1"/>
    </source>
</evidence>
<organism evidence="2 3">
    <name type="scientific">Gemmata massiliana</name>
    <dbReference type="NCBI Taxonomy" id="1210884"/>
    <lineage>
        <taxon>Bacteria</taxon>
        <taxon>Pseudomonadati</taxon>
        <taxon>Planctomycetota</taxon>
        <taxon>Planctomycetia</taxon>
        <taxon>Gemmatales</taxon>
        <taxon>Gemmataceae</taxon>
        <taxon>Gemmata</taxon>
    </lineage>
</organism>